<protein>
    <submittedName>
        <fullName evidence="2">Uncharacterized protein</fullName>
    </submittedName>
</protein>
<dbReference type="Proteomes" id="UP001320460">
    <property type="component" value="Plasmid pTMTA97341"/>
</dbReference>
<reference evidence="2 3" key="1">
    <citation type="submission" date="2021-12" db="EMBL/GenBank/DDBJ databases">
        <title>Complete genome sequence of Phytobacter diazotrophicus TA9734.</title>
        <authorList>
            <person name="Kubota H."/>
            <person name="Nakayama Y."/>
            <person name="Ariyoshi T."/>
        </authorList>
    </citation>
    <scope>NUCLEOTIDE SEQUENCE [LARGE SCALE GENOMIC DNA]</scope>
    <source>
        <strain evidence="2 3">TA9734</strain>
        <plasmid evidence="2 3">pTMTA97341</plasmid>
    </source>
</reference>
<feature type="compositionally biased region" description="Basic and acidic residues" evidence="1">
    <location>
        <begin position="1"/>
        <end position="10"/>
    </location>
</feature>
<dbReference type="EMBL" id="AP025335">
    <property type="protein sequence ID" value="BDD53985.1"/>
    <property type="molecule type" value="Genomic_DNA"/>
</dbReference>
<keyword evidence="2" id="KW-0614">Plasmid</keyword>
<evidence type="ECO:0000313" key="3">
    <source>
        <dbReference type="Proteomes" id="UP001320460"/>
    </source>
</evidence>
<keyword evidence="3" id="KW-1185">Reference proteome</keyword>
<organism evidence="2 3">
    <name type="scientific">Phytobacter diazotrophicus</name>
    <dbReference type="NCBI Taxonomy" id="395631"/>
    <lineage>
        <taxon>Bacteria</taxon>
        <taxon>Pseudomonadati</taxon>
        <taxon>Pseudomonadota</taxon>
        <taxon>Gammaproteobacteria</taxon>
        <taxon>Enterobacterales</taxon>
        <taxon>Enterobacteriaceae</taxon>
        <taxon>Phytobacter</taxon>
    </lineage>
</organism>
<name>A0ABM7W320_9ENTR</name>
<proteinExistence type="predicted"/>
<evidence type="ECO:0000313" key="2">
    <source>
        <dbReference type="EMBL" id="BDD53985.1"/>
    </source>
</evidence>
<accession>A0ABM7W320</accession>
<sequence length="87" mass="9576">MRFVIRDPKKARPGSPEHAPARGGAETQHLVLQSDASHTRCCVFALPRDPARRCRKQRCGYFLAVVHFRKVSDSVKVGSGGNGHPVI</sequence>
<feature type="region of interest" description="Disordered" evidence="1">
    <location>
        <begin position="1"/>
        <end position="26"/>
    </location>
</feature>
<gene>
    <name evidence="2" type="ORF">PDTA9734_54720</name>
</gene>
<evidence type="ECO:0000256" key="1">
    <source>
        <dbReference type="SAM" id="MobiDB-lite"/>
    </source>
</evidence>
<geneLocation type="plasmid" evidence="2 3">
    <name>pTMTA97341</name>
</geneLocation>